<feature type="compositionally biased region" description="Polar residues" evidence="1">
    <location>
        <begin position="32"/>
        <end position="41"/>
    </location>
</feature>
<accession>A0ABT4T5S1</accession>
<dbReference type="RefSeq" id="WP_271278696.1">
    <property type="nucleotide sequence ID" value="NZ_JAPNUD010000113.1"/>
</dbReference>
<evidence type="ECO:0000256" key="1">
    <source>
        <dbReference type="SAM" id="MobiDB-lite"/>
    </source>
</evidence>
<reference evidence="2 3" key="1">
    <citation type="submission" date="2022-11" db="EMBL/GenBank/DDBJ databases">
        <title>Nonomuraea corallina sp. nov., a new species of the genus Nonomuraea isolated from sea side sediment in Thai sea.</title>
        <authorList>
            <person name="Ngamcharungchit C."/>
            <person name="Matsumoto A."/>
            <person name="Suriyachadkun C."/>
            <person name="Panbangred W."/>
            <person name="Inahashi Y."/>
            <person name="Intra B."/>
        </authorList>
    </citation>
    <scope>NUCLEOTIDE SEQUENCE [LARGE SCALE GENOMIC DNA]</scope>
    <source>
        <strain evidence="2 3">DSM 43553</strain>
    </source>
</reference>
<feature type="non-terminal residue" evidence="2">
    <location>
        <position position="1"/>
    </location>
</feature>
<comment type="caution">
    <text evidence="2">The sequence shown here is derived from an EMBL/GenBank/DDBJ whole genome shotgun (WGS) entry which is preliminary data.</text>
</comment>
<evidence type="ECO:0000313" key="3">
    <source>
        <dbReference type="Proteomes" id="UP001212498"/>
    </source>
</evidence>
<dbReference type="Proteomes" id="UP001212498">
    <property type="component" value="Unassembled WGS sequence"/>
</dbReference>
<dbReference type="EMBL" id="JAPNUD010000113">
    <property type="protein sequence ID" value="MDA0644858.1"/>
    <property type="molecule type" value="Genomic_DNA"/>
</dbReference>
<protein>
    <submittedName>
        <fullName evidence="2">Uncharacterized protein</fullName>
    </submittedName>
</protein>
<feature type="compositionally biased region" description="Basic residues" evidence="1">
    <location>
        <begin position="1"/>
        <end position="22"/>
    </location>
</feature>
<gene>
    <name evidence="2" type="ORF">OUY24_29895</name>
</gene>
<name>A0ABT4T5S1_9ACTN</name>
<feature type="compositionally biased region" description="Basic and acidic residues" evidence="1">
    <location>
        <begin position="44"/>
        <end position="78"/>
    </location>
</feature>
<keyword evidence="3" id="KW-1185">Reference proteome</keyword>
<organism evidence="2 3">
    <name type="scientific">Nonomuraea ferruginea</name>
    <dbReference type="NCBI Taxonomy" id="46174"/>
    <lineage>
        <taxon>Bacteria</taxon>
        <taxon>Bacillati</taxon>
        <taxon>Actinomycetota</taxon>
        <taxon>Actinomycetes</taxon>
        <taxon>Streptosporangiales</taxon>
        <taxon>Streptosporangiaceae</taxon>
        <taxon>Nonomuraea</taxon>
    </lineage>
</organism>
<evidence type="ECO:0000313" key="2">
    <source>
        <dbReference type="EMBL" id="MDA0644858.1"/>
    </source>
</evidence>
<feature type="region of interest" description="Disordered" evidence="1">
    <location>
        <begin position="1"/>
        <end position="102"/>
    </location>
</feature>
<sequence>VAQRPKPARARPNHRPTTRRAQQRANPPKAQRNPSSNQSQPRRGLSEEQKRSIDEQMGARRYSPEELGAHTRTARSESELMPWQGTGHGPASKPFESDTPGVGKGKAVAWFLWKILRPVAKD</sequence>
<proteinExistence type="predicted"/>